<dbReference type="InterPro" id="IPR003656">
    <property type="entry name" value="Znf_BED"/>
</dbReference>
<gene>
    <name evidence="12" type="ORF">FWK35_00037907</name>
</gene>
<dbReference type="PANTHER" id="PTHR46481">
    <property type="entry name" value="ZINC FINGER BED DOMAIN-CONTAINING PROTEIN 4"/>
    <property type="match status" value="1"/>
</dbReference>
<evidence type="ECO:0000256" key="3">
    <source>
        <dbReference type="ARBA" id="ARBA00022771"/>
    </source>
</evidence>
<dbReference type="GO" id="GO:0005634">
    <property type="term" value="C:nucleus"/>
    <property type="evidence" value="ECO:0007669"/>
    <property type="project" value="UniProtKB-SubCell"/>
</dbReference>
<dbReference type="InterPro" id="IPR008906">
    <property type="entry name" value="HATC_C_dom"/>
</dbReference>
<evidence type="ECO:0000256" key="8">
    <source>
        <dbReference type="ARBA" id="ARBA00023242"/>
    </source>
</evidence>
<evidence type="ECO:0000256" key="7">
    <source>
        <dbReference type="ARBA" id="ARBA00023163"/>
    </source>
</evidence>
<protein>
    <submittedName>
        <fullName evidence="12">BED-type domain-containing protein</fullName>
    </submittedName>
</protein>
<dbReference type="PROSITE" id="PS50808">
    <property type="entry name" value="ZF_BED"/>
    <property type="match status" value="1"/>
</dbReference>
<evidence type="ECO:0000313" key="12">
    <source>
        <dbReference type="EMBL" id="KAF0710040.1"/>
    </source>
</evidence>
<dbReference type="Proteomes" id="UP000478052">
    <property type="component" value="Unassembled WGS sequence"/>
</dbReference>
<accession>A0A6G0VU96</accession>
<reference evidence="12 13" key="1">
    <citation type="submission" date="2019-08" db="EMBL/GenBank/DDBJ databases">
        <title>Whole genome of Aphis craccivora.</title>
        <authorList>
            <person name="Voronova N.V."/>
            <person name="Shulinski R.S."/>
            <person name="Bandarenka Y.V."/>
            <person name="Zhorov D.G."/>
            <person name="Warner D."/>
        </authorList>
    </citation>
    <scope>NUCLEOTIDE SEQUENCE [LARGE SCALE GENOMIC DNA]</scope>
    <source>
        <strain evidence="12">180601</strain>
        <tissue evidence="12">Whole Body</tissue>
    </source>
</reference>
<dbReference type="GO" id="GO:0046983">
    <property type="term" value="F:protein dimerization activity"/>
    <property type="evidence" value="ECO:0007669"/>
    <property type="project" value="InterPro"/>
</dbReference>
<keyword evidence="7" id="KW-0804">Transcription</keyword>
<feature type="domain" description="BED-type" evidence="11">
    <location>
        <begin position="5"/>
        <end position="56"/>
    </location>
</feature>
<dbReference type="EMBL" id="VUJU01011754">
    <property type="protein sequence ID" value="KAF0710040.1"/>
    <property type="molecule type" value="Genomic_DNA"/>
</dbReference>
<comment type="subcellular location">
    <subcellularLocation>
        <location evidence="1">Nucleus</location>
    </subcellularLocation>
</comment>
<dbReference type="PANTHER" id="PTHR46481:SF10">
    <property type="entry name" value="ZINC FINGER BED DOMAIN-CONTAINING PROTEIN 39"/>
    <property type="match status" value="1"/>
</dbReference>
<feature type="compositionally biased region" description="Polar residues" evidence="10">
    <location>
        <begin position="81"/>
        <end position="92"/>
    </location>
</feature>
<evidence type="ECO:0000259" key="11">
    <source>
        <dbReference type="PROSITE" id="PS50808"/>
    </source>
</evidence>
<dbReference type="InterPro" id="IPR012337">
    <property type="entry name" value="RNaseH-like_sf"/>
</dbReference>
<dbReference type="OrthoDB" id="6625919at2759"/>
<evidence type="ECO:0000313" key="13">
    <source>
        <dbReference type="Proteomes" id="UP000478052"/>
    </source>
</evidence>
<dbReference type="Pfam" id="PF05699">
    <property type="entry name" value="Dimer_Tnp_hAT"/>
    <property type="match status" value="1"/>
</dbReference>
<evidence type="ECO:0000256" key="1">
    <source>
        <dbReference type="ARBA" id="ARBA00004123"/>
    </source>
</evidence>
<evidence type="ECO:0000256" key="2">
    <source>
        <dbReference type="ARBA" id="ARBA00022723"/>
    </source>
</evidence>
<keyword evidence="8" id="KW-0539">Nucleus</keyword>
<keyword evidence="5" id="KW-0805">Transcription regulation</keyword>
<evidence type="ECO:0000256" key="6">
    <source>
        <dbReference type="ARBA" id="ARBA00023125"/>
    </source>
</evidence>
<evidence type="ECO:0000256" key="5">
    <source>
        <dbReference type="ARBA" id="ARBA00023015"/>
    </source>
</evidence>
<comment type="caution">
    <text evidence="12">The sequence shown here is derived from an EMBL/GenBank/DDBJ whole genome shotgun (WGS) entry which is preliminary data.</text>
</comment>
<name>A0A6G0VU96_APHCR</name>
<dbReference type="InterPro" id="IPR052035">
    <property type="entry name" value="ZnF_BED_domain_contain"/>
</dbReference>
<keyword evidence="13" id="KW-1185">Reference proteome</keyword>
<keyword evidence="4" id="KW-0862">Zinc</keyword>
<organism evidence="12 13">
    <name type="scientific">Aphis craccivora</name>
    <name type="common">Cowpea aphid</name>
    <dbReference type="NCBI Taxonomy" id="307492"/>
    <lineage>
        <taxon>Eukaryota</taxon>
        <taxon>Metazoa</taxon>
        <taxon>Ecdysozoa</taxon>
        <taxon>Arthropoda</taxon>
        <taxon>Hexapoda</taxon>
        <taxon>Insecta</taxon>
        <taxon>Pterygota</taxon>
        <taxon>Neoptera</taxon>
        <taxon>Paraneoptera</taxon>
        <taxon>Hemiptera</taxon>
        <taxon>Sternorrhyncha</taxon>
        <taxon>Aphidomorpha</taxon>
        <taxon>Aphidoidea</taxon>
        <taxon>Aphididae</taxon>
        <taxon>Aphidini</taxon>
        <taxon>Aphis</taxon>
        <taxon>Aphis</taxon>
    </lineage>
</organism>
<dbReference type="GO" id="GO:0003677">
    <property type="term" value="F:DNA binding"/>
    <property type="evidence" value="ECO:0007669"/>
    <property type="project" value="UniProtKB-KW"/>
</dbReference>
<evidence type="ECO:0000256" key="4">
    <source>
        <dbReference type="ARBA" id="ARBA00022833"/>
    </source>
</evidence>
<evidence type="ECO:0000256" key="9">
    <source>
        <dbReference type="PROSITE-ProRule" id="PRU00027"/>
    </source>
</evidence>
<keyword evidence="3 9" id="KW-0863">Zinc-finger</keyword>
<evidence type="ECO:0000256" key="10">
    <source>
        <dbReference type="SAM" id="MobiDB-lite"/>
    </source>
</evidence>
<keyword evidence="6" id="KW-0238">DNA-binding</keyword>
<proteinExistence type="predicted"/>
<sequence>MMTGRRKDPIWNYFIEIKDKNKTTRAKCLKCSMEMAGLVMRMKLHKNKCISILEDSNVDEPENDQLTGDPGDGLGEPTTKRPCSSSLLDTGGNLNLEGSSSCKKSSSMNTFIYRTSPSEKIKLDHQIAKYIYATNSSFSYVEHPEFKRMIEMLRPGYIPPNRDNIGNKLLNETFVTIDQEIRKILKGKSVCLAMDGWSNIHNEPIICISCYSPADDVVCLIDTIETQENSHTSQYLLKIIIESVKKCKEIGCDVRSVVTDNAANMSKMRQELSNSELNDGSTSSGYFDILTYGCSAHILNLLAHDVNEKSIKDNVKEIVKYFKYHHLPAAKYKALGGKALILPIDVRWNTLYDCLKSYIDNWHIIYQVCSENRSAIENKILKLVHDVELKNNTETYFIKLKNISTALDITQKNSCTIGESVEVWLRLKTFFENECDDNDIQKFKNRFNMAMTPAHFLANLLHPQYRGLQLSEEQHDAAFNYANLYHPNVVNEMISFQAQSLPFKEYLFNDNAINNISALTWWTSLKKQSKLSKDMEYLVEQLFTAICSSAGIERVFSTFGYIHSKTRNRLGVAKASKLVTIFKHLNTKNQTNNL</sequence>
<dbReference type="SUPFAM" id="SSF53098">
    <property type="entry name" value="Ribonuclease H-like"/>
    <property type="match status" value="1"/>
</dbReference>
<feature type="region of interest" description="Disordered" evidence="10">
    <location>
        <begin position="59"/>
        <end position="92"/>
    </location>
</feature>
<keyword evidence="2" id="KW-0479">Metal-binding</keyword>
<dbReference type="GO" id="GO:0008270">
    <property type="term" value="F:zinc ion binding"/>
    <property type="evidence" value="ECO:0007669"/>
    <property type="project" value="UniProtKB-KW"/>
</dbReference>
<dbReference type="AlphaFoldDB" id="A0A6G0VU96"/>